<dbReference type="AlphaFoldDB" id="A0AAN6F7R4"/>
<sequence length="313" mass="35363">MDPKFLNNTAALEKFLSDLGNCDGQPLRLYVDLEGNNLSRNGTLSLVTILLEPERDFYLVDVTTLGRDAFTTAGAGGRTLKAVLESRDIIKVFFDIRNDSDALFGLFEIHVAGIEDSRNFSEKNVNGLPRCIERDSTIPLVERRRWQVVKDNGKHLFDPQRGGPYAVFDQRPLSKDIVEYCTQDVTFMPHLRDVYRRKLCDTWWSKIEAETNGRIQLSQSPTFRGKGQHMAQAPPAWLSWHPTTAEKLSRTLLEAAPAREQVRTHSPSMPDHSVVRSLSDDGDELANMLCHITLTQSLSRHAYSASDHCAFMT</sequence>
<dbReference type="InterPro" id="IPR002562">
    <property type="entry name" value="3'-5'_exonuclease_dom"/>
</dbReference>
<evidence type="ECO:0000313" key="2">
    <source>
        <dbReference type="EMBL" id="KAK0303428.1"/>
    </source>
</evidence>
<dbReference type="PANTHER" id="PTHR43040:SF1">
    <property type="entry name" value="RIBONUCLEASE D"/>
    <property type="match status" value="1"/>
</dbReference>
<dbReference type="GO" id="GO:0006139">
    <property type="term" value="P:nucleobase-containing compound metabolic process"/>
    <property type="evidence" value="ECO:0007669"/>
    <property type="project" value="InterPro"/>
</dbReference>
<feature type="domain" description="3'-5' exonuclease" evidence="1">
    <location>
        <begin position="7"/>
        <end position="193"/>
    </location>
</feature>
<comment type="caution">
    <text evidence="2">The sequence shown here is derived from an EMBL/GenBank/DDBJ whole genome shotgun (WGS) entry which is preliminary data.</text>
</comment>
<name>A0AAN6F7R4_9PEZI</name>
<dbReference type="GO" id="GO:0008408">
    <property type="term" value="F:3'-5' exonuclease activity"/>
    <property type="evidence" value="ECO:0007669"/>
    <property type="project" value="InterPro"/>
</dbReference>
<dbReference type="GO" id="GO:0003676">
    <property type="term" value="F:nucleic acid binding"/>
    <property type="evidence" value="ECO:0007669"/>
    <property type="project" value="InterPro"/>
</dbReference>
<evidence type="ECO:0000313" key="3">
    <source>
        <dbReference type="Proteomes" id="UP001168146"/>
    </source>
</evidence>
<reference evidence="2" key="1">
    <citation type="submission" date="2021-12" db="EMBL/GenBank/DDBJ databases">
        <title>Black yeast isolated from Biological Soil Crust.</title>
        <authorList>
            <person name="Kurbessoian T."/>
        </authorList>
    </citation>
    <scope>NUCLEOTIDE SEQUENCE</scope>
    <source>
        <strain evidence="2">CCFEE 5208</strain>
    </source>
</reference>
<dbReference type="PANTHER" id="PTHR43040">
    <property type="entry name" value="RIBONUCLEASE D"/>
    <property type="match status" value="1"/>
</dbReference>
<protein>
    <recommendedName>
        <fullName evidence="1">3'-5' exonuclease domain-containing protein</fullName>
    </recommendedName>
</protein>
<evidence type="ECO:0000259" key="1">
    <source>
        <dbReference type="Pfam" id="PF01612"/>
    </source>
</evidence>
<dbReference type="Pfam" id="PF01612">
    <property type="entry name" value="DNA_pol_A_exo1"/>
    <property type="match status" value="1"/>
</dbReference>
<dbReference type="Gene3D" id="3.30.420.10">
    <property type="entry name" value="Ribonuclease H-like superfamily/Ribonuclease H"/>
    <property type="match status" value="1"/>
</dbReference>
<dbReference type="EMBL" id="JASUXU010000148">
    <property type="protein sequence ID" value="KAK0303428.1"/>
    <property type="molecule type" value="Genomic_DNA"/>
</dbReference>
<dbReference type="InterPro" id="IPR036397">
    <property type="entry name" value="RNaseH_sf"/>
</dbReference>
<organism evidence="2 3">
    <name type="scientific">Friedmanniomyces endolithicus</name>
    <dbReference type="NCBI Taxonomy" id="329885"/>
    <lineage>
        <taxon>Eukaryota</taxon>
        <taxon>Fungi</taxon>
        <taxon>Dikarya</taxon>
        <taxon>Ascomycota</taxon>
        <taxon>Pezizomycotina</taxon>
        <taxon>Dothideomycetes</taxon>
        <taxon>Dothideomycetidae</taxon>
        <taxon>Mycosphaerellales</taxon>
        <taxon>Teratosphaeriaceae</taxon>
        <taxon>Friedmanniomyces</taxon>
    </lineage>
</organism>
<dbReference type="InterPro" id="IPR012337">
    <property type="entry name" value="RNaseH-like_sf"/>
</dbReference>
<dbReference type="Proteomes" id="UP001168146">
    <property type="component" value="Unassembled WGS sequence"/>
</dbReference>
<accession>A0AAN6F7R4</accession>
<proteinExistence type="predicted"/>
<dbReference type="SUPFAM" id="SSF53098">
    <property type="entry name" value="Ribonuclease H-like"/>
    <property type="match status" value="1"/>
</dbReference>
<gene>
    <name evidence="2" type="ORF">LTR82_017551</name>
</gene>